<keyword evidence="2" id="KW-1185">Reference proteome</keyword>
<accession>A0ABS0MCV4</accession>
<dbReference type="EMBL" id="JADULK010000005">
    <property type="protein sequence ID" value="MBH1930203.1"/>
    <property type="molecule type" value="Genomic_DNA"/>
</dbReference>
<dbReference type="RefSeq" id="WP_197663915.1">
    <property type="nucleotide sequence ID" value="NZ_JADULK010000005.1"/>
</dbReference>
<evidence type="ECO:0000313" key="2">
    <source>
        <dbReference type="Proteomes" id="UP000624159"/>
    </source>
</evidence>
<dbReference type="Proteomes" id="UP000624159">
    <property type="component" value="Unassembled WGS sequence"/>
</dbReference>
<organism evidence="1 2">
    <name type="scientific">Serratia rubidaea</name>
    <name type="common">Serratia marinorubra</name>
    <dbReference type="NCBI Taxonomy" id="61652"/>
    <lineage>
        <taxon>Bacteria</taxon>
        <taxon>Pseudomonadati</taxon>
        <taxon>Pseudomonadota</taxon>
        <taxon>Gammaproteobacteria</taxon>
        <taxon>Enterobacterales</taxon>
        <taxon>Yersiniaceae</taxon>
        <taxon>Serratia</taxon>
    </lineage>
</organism>
<evidence type="ECO:0000313" key="1">
    <source>
        <dbReference type="EMBL" id="MBH1930203.1"/>
    </source>
</evidence>
<comment type="caution">
    <text evidence="1">The sequence shown here is derived from an EMBL/GenBank/DDBJ whole genome shotgun (WGS) entry which is preliminary data.</text>
</comment>
<dbReference type="InterPro" id="IPR009225">
    <property type="entry name" value="Phage_head_completion_GpL"/>
</dbReference>
<protein>
    <submittedName>
        <fullName evidence="1">Head completion/stabilization protein</fullName>
    </submittedName>
</protein>
<reference evidence="1 2" key="1">
    <citation type="submission" date="2020-11" db="EMBL/GenBank/DDBJ databases">
        <title>Enhanced detection system for hospital associated transmission using whole genome sequencing surveillance.</title>
        <authorList>
            <person name="Harrison L.H."/>
            <person name="Van Tyne D."/>
            <person name="Marsh J.W."/>
            <person name="Griffith M.P."/>
            <person name="Snyder D.J."/>
            <person name="Cooper V.S."/>
            <person name="Mustapha M."/>
        </authorList>
    </citation>
    <scope>NUCLEOTIDE SEQUENCE [LARGE SCALE GENOMIC DNA]</scope>
    <source>
        <strain evidence="1 2">SER00230</strain>
    </source>
</reference>
<proteinExistence type="predicted"/>
<name>A0ABS0MCV4_SERRU</name>
<gene>
    <name evidence="1" type="ORF">I5U13_11115</name>
</gene>
<sequence length="161" mass="18026">MSTVILTPRPDAPAARPEREPVIKNSFFWPDIDPAEVRDLMRIEGTITAPRLRQAIKSAIAEVNAELHDYRRAQMDDGYHRLEDAPAEKIDGESVRVSEYRNAVSAMSAALLSEQYRRLDTTAAGARKADVIEFAIDELWRNARNAISNVAERGHCIIGLL</sequence>
<dbReference type="Pfam" id="PF05926">
    <property type="entry name" value="Phage_GPL"/>
    <property type="match status" value="1"/>
</dbReference>